<protein>
    <submittedName>
        <fullName evidence="1">RCG33186</fullName>
    </submittedName>
</protein>
<dbReference type="Proteomes" id="UP000234681">
    <property type="component" value="Chromosome 10"/>
</dbReference>
<sequence>MSHFWRTQHSQDSDM</sequence>
<gene>
    <name evidence="1" type="ORF">rCG_33186</name>
</gene>
<feature type="non-terminal residue" evidence="1">
    <location>
        <position position="15"/>
    </location>
</feature>
<evidence type="ECO:0000313" key="1">
    <source>
        <dbReference type="EMBL" id="EDM03940.1"/>
    </source>
</evidence>
<proteinExistence type="predicted"/>
<accession>A6HD35</accession>
<organism evidence="1 2">
    <name type="scientific">Rattus norvegicus</name>
    <name type="common">Rat</name>
    <dbReference type="NCBI Taxonomy" id="10116"/>
    <lineage>
        <taxon>Eukaryota</taxon>
        <taxon>Metazoa</taxon>
        <taxon>Chordata</taxon>
        <taxon>Craniata</taxon>
        <taxon>Vertebrata</taxon>
        <taxon>Euteleostomi</taxon>
        <taxon>Mammalia</taxon>
        <taxon>Eutheria</taxon>
        <taxon>Euarchontoglires</taxon>
        <taxon>Glires</taxon>
        <taxon>Rodentia</taxon>
        <taxon>Myomorpha</taxon>
        <taxon>Muroidea</taxon>
        <taxon>Muridae</taxon>
        <taxon>Murinae</taxon>
        <taxon>Rattus</taxon>
    </lineage>
</organism>
<name>A6HD35_RAT</name>
<reference evidence="1 2" key="1">
    <citation type="submission" date="2005-07" db="EMBL/GenBank/DDBJ databases">
        <authorList>
            <person name="Mural R.J."/>
            <person name="Li P.W."/>
            <person name="Adams M.D."/>
            <person name="Amanatides P.G."/>
            <person name="Baden-Tillson H."/>
            <person name="Barnstead M."/>
            <person name="Chin S.H."/>
            <person name="Dew I."/>
            <person name="Evans C.A."/>
            <person name="Ferriera S."/>
            <person name="Flanigan M."/>
            <person name="Fosler C."/>
            <person name="Glodek A."/>
            <person name="Gu Z."/>
            <person name="Holt R.A."/>
            <person name="Jennings D."/>
            <person name="Kraft C.L."/>
            <person name="Lu F."/>
            <person name="Nguyen T."/>
            <person name="Nusskern D.R."/>
            <person name="Pfannkoch C.M."/>
            <person name="Sitter C."/>
            <person name="Sutton G.G."/>
            <person name="Venter J.C."/>
            <person name="Wang Z."/>
            <person name="Woodage T."/>
            <person name="Zheng X.H."/>
            <person name="Zhong F."/>
        </authorList>
    </citation>
    <scope>NUCLEOTIDE SEQUENCE [LARGE SCALE GENOMIC DNA]</scope>
    <source>
        <strain>BN</strain>
        <strain evidence="2">Sprague-Dawley</strain>
    </source>
</reference>
<dbReference type="EMBL" id="CH473948">
    <property type="protein sequence ID" value="EDM03940.1"/>
    <property type="molecule type" value="Genomic_DNA"/>
</dbReference>
<evidence type="ECO:0000313" key="2">
    <source>
        <dbReference type="Proteomes" id="UP000234681"/>
    </source>
</evidence>